<dbReference type="RefSeq" id="WP_270078030.1">
    <property type="nucleotide sequence ID" value="NZ_CP115174.1"/>
</dbReference>
<evidence type="ECO:0000313" key="1">
    <source>
        <dbReference type="EMBL" id="WBO23398.1"/>
    </source>
</evidence>
<sequence>MTGFARSQPQRRRQWTLVAGLLLSSCSHHHPVAVETAPATVLAPKPQLAANLTAIVPPATTADGHYRTINYGIDPIQTEWHVRAALNVAAIGCRSAADGALVAAYNAMLSRQKTVLAAANTSVEARFRKAGGNWQSAHDAYMTRLYNFFSQPAAKPGFCAVADEIGPQAAAVPTGEFATFAATALPKLEAPFLDTYRQVDDYKVALARWNAGDKTELAAARPTGAAPAAPQLAYADMRAVIAWQAGDGVRVASR</sequence>
<organism evidence="1 2">
    <name type="scientific">Sphingomonas abietis</name>
    <dbReference type="NCBI Taxonomy" id="3012344"/>
    <lineage>
        <taxon>Bacteria</taxon>
        <taxon>Pseudomonadati</taxon>
        <taxon>Pseudomonadota</taxon>
        <taxon>Alphaproteobacteria</taxon>
        <taxon>Sphingomonadales</taxon>
        <taxon>Sphingomonadaceae</taxon>
        <taxon>Sphingomonas</taxon>
    </lineage>
</organism>
<name>A0ABY7NRW7_9SPHN</name>
<reference evidence="1 2" key="1">
    <citation type="submission" date="2022-12" db="EMBL/GenBank/DDBJ databases">
        <title>Sphingomonas abieness sp. nov., an endophytic bacterium isolated from Abies koreana.</title>
        <authorList>
            <person name="Jiang L."/>
            <person name="Lee J."/>
        </authorList>
    </citation>
    <scope>NUCLEOTIDE SEQUENCE [LARGE SCALE GENOMIC DNA]</scope>
    <source>
        <strain evidence="2">PAMB 00755</strain>
    </source>
</reference>
<gene>
    <name evidence="1" type="ORF">PBT88_04510</name>
</gene>
<protein>
    <submittedName>
        <fullName evidence="1">Uncharacterized protein</fullName>
    </submittedName>
</protein>
<keyword evidence="2" id="KW-1185">Reference proteome</keyword>
<accession>A0ABY7NRW7</accession>
<dbReference type="EMBL" id="CP115174">
    <property type="protein sequence ID" value="WBO23398.1"/>
    <property type="molecule type" value="Genomic_DNA"/>
</dbReference>
<dbReference type="Proteomes" id="UP001210865">
    <property type="component" value="Chromosome"/>
</dbReference>
<proteinExistence type="predicted"/>
<evidence type="ECO:0000313" key="2">
    <source>
        <dbReference type="Proteomes" id="UP001210865"/>
    </source>
</evidence>
<dbReference type="PROSITE" id="PS51257">
    <property type="entry name" value="PROKAR_LIPOPROTEIN"/>
    <property type="match status" value="1"/>
</dbReference>